<evidence type="ECO:0000256" key="5">
    <source>
        <dbReference type="ARBA" id="ARBA00022857"/>
    </source>
</evidence>
<protein>
    <recommendedName>
        <fullName evidence="3">dihydrofolate reductase</fullName>
        <ecNumber evidence="3">1.5.1.3</ecNumber>
    </recommendedName>
</protein>
<dbReference type="InterPro" id="IPR024072">
    <property type="entry name" value="DHFR-like_dom_sf"/>
</dbReference>
<dbReference type="UniPathway" id="UPA00077">
    <property type="reaction ID" value="UER00158"/>
</dbReference>
<dbReference type="PRINTS" id="PR00070">
    <property type="entry name" value="DHFR"/>
</dbReference>
<gene>
    <name evidence="9" type="primary">folA</name>
    <name evidence="9" type="ORF">PSSA1_v1c3350</name>
</gene>
<sequence length="163" mass="19618">MISLITAFDSNYLIGFDNKLPWHYPDDLQYFKKMTFNQEVLMGYQTYLSLKSYFKDKPFYFKKTYVASLQKDLQLPNCEVVFNLANFLKTCATNPNINIFIIGGRQIYRQALPYTKFLYITHILNRYQGNVYFPKIDWQSFQLMQKTIQPQLIFTLYQRKNEF</sequence>
<evidence type="ECO:0000256" key="6">
    <source>
        <dbReference type="ARBA" id="ARBA00023002"/>
    </source>
</evidence>
<dbReference type="GO" id="GO:0046655">
    <property type="term" value="P:folic acid metabolic process"/>
    <property type="evidence" value="ECO:0007669"/>
    <property type="project" value="TreeGrafter"/>
</dbReference>
<dbReference type="GO" id="GO:0006730">
    <property type="term" value="P:one-carbon metabolic process"/>
    <property type="evidence" value="ECO:0007669"/>
    <property type="project" value="UniProtKB-KW"/>
</dbReference>
<evidence type="ECO:0000313" key="9">
    <source>
        <dbReference type="EMBL" id="RMI88737.1"/>
    </source>
</evidence>
<keyword evidence="4" id="KW-0554">One-carbon metabolism</keyword>
<evidence type="ECO:0000256" key="1">
    <source>
        <dbReference type="ARBA" id="ARBA00004903"/>
    </source>
</evidence>
<dbReference type="GO" id="GO:0004146">
    <property type="term" value="F:dihydrofolate reductase activity"/>
    <property type="evidence" value="ECO:0007669"/>
    <property type="project" value="UniProtKB-EC"/>
</dbReference>
<reference evidence="10" key="1">
    <citation type="submission" date="2016-11" db="EMBL/GenBank/DDBJ databases">
        <title>Genome sequence of Candidatus Phytoplasma solani strain SA-1.</title>
        <authorList>
            <person name="Haryono M."/>
            <person name="Samarzija I."/>
            <person name="Seruga Music M."/>
            <person name="Hogenhout S."/>
            <person name="Kuo C.-H."/>
        </authorList>
    </citation>
    <scope>NUCLEOTIDE SEQUENCE [LARGE SCALE GENOMIC DNA]</scope>
    <source>
        <strain evidence="10">SA-1</strain>
    </source>
</reference>
<dbReference type="Proteomes" id="UP000283896">
    <property type="component" value="Unassembled WGS sequence"/>
</dbReference>
<dbReference type="GO" id="GO:0046654">
    <property type="term" value="P:tetrahydrofolate biosynthetic process"/>
    <property type="evidence" value="ECO:0007669"/>
    <property type="project" value="UniProtKB-UniPathway"/>
</dbReference>
<proteinExistence type="inferred from homology"/>
<dbReference type="Pfam" id="PF00186">
    <property type="entry name" value="DHFR_1"/>
    <property type="match status" value="1"/>
</dbReference>
<dbReference type="InterPro" id="IPR001796">
    <property type="entry name" value="DHFR_dom"/>
</dbReference>
<dbReference type="CDD" id="cd00209">
    <property type="entry name" value="DHFR"/>
    <property type="match status" value="1"/>
</dbReference>
<name>A0A421NXI1_9MOLU</name>
<comment type="similarity">
    <text evidence="2 7">Belongs to the dihydrofolate reductase family.</text>
</comment>
<feature type="domain" description="DHFR" evidence="8">
    <location>
        <begin position="1"/>
        <end position="163"/>
    </location>
</feature>
<dbReference type="PANTHER" id="PTHR48069">
    <property type="entry name" value="DIHYDROFOLATE REDUCTASE"/>
    <property type="match status" value="1"/>
</dbReference>
<dbReference type="SUPFAM" id="SSF53597">
    <property type="entry name" value="Dihydrofolate reductase-like"/>
    <property type="match status" value="1"/>
</dbReference>
<evidence type="ECO:0000256" key="4">
    <source>
        <dbReference type="ARBA" id="ARBA00022563"/>
    </source>
</evidence>
<keyword evidence="10" id="KW-1185">Reference proteome</keyword>
<keyword evidence="5" id="KW-0521">NADP</keyword>
<comment type="caution">
    <text evidence="9">The sequence shown here is derived from an EMBL/GenBank/DDBJ whole genome shotgun (WGS) entry which is preliminary data.</text>
</comment>
<evidence type="ECO:0000256" key="2">
    <source>
        <dbReference type="ARBA" id="ARBA00009539"/>
    </source>
</evidence>
<dbReference type="STRING" id="69896.S284_03470"/>
<accession>A0A421NXI1</accession>
<dbReference type="PROSITE" id="PS00075">
    <property type="entry name" value="DHFR_1"/>
    <property type="match status" value="1"/>
</dbReference>
<evidence type="ECO:0000259" key="8">
    <source>
        <dbReference type="PROSITE" id="PS51330"/>
    </source>
</evidence>
<organism evidence="9 10">
    <name type="scientific">Candidatus Phytoplasma solani</name>
    <dbReference type="NCBI Taxonomy" id="69896"/>
    <lineage>
        <taxon>Bacteria</taxon>
        <taxon>Bacillati</taxon>
        <taxon>Mycoplasmatota</taxon>
        <taxon>Mollicutes</taxon>
        <taxon>Acholeplasmatales</taxon>
        <taxon>Acholeplasmataceae</taxon>
        <taxon>Candidatus Phytoplasma</taxon>
        <taxon>16SrXII (Stolbur group)</taxon>
    </lineage>
</organism>
<dbReference type="PROSITE" id="PS51330">
    <property type="entry name" value="DHFR_2"/>
    <property type="match status" value="1"/>
</dbReference>
<dbReference type="EC" id="1.5.1.3" evidence="3"/>
<evidence type="ECO:0000256" key="7">
    <source>
        <dbReference type="RuleBase" id="RU004474"/>
    </source>
</evidence>
<comment type="pathway">
    <text evidence="1">Cofactor biosynthesis; tetrahydrofolate biosynthesis; 5,6,7,8-tetrahydrofolate from 7,8-dihydrofolate: step 1/1.</text>
</comment>
<dbReference type="InterPro" id="IPR017925">
    <property type="entry name" value="DHFR_CS"/>
</dbReference>
<dbReference type="InterPro" id="IPR012259">
    <property type="entry name" value="DHFR"/>
</dbReference>
<dbReference type="Gene3D" id="3.40.430.10">
    <property type="entry name" value="Dihydrofolate Reductase, subunit A"/>
    <property type="match status" value="1"/>
</dbReference>
<dbReference type="GO" id="GO:0005829">
    <property type="term" value="C:cytosol"/>
    <property type="evidence" value="ECO:0007669"/>
    <property type="project" value="TreeGrafter"/>
</dbReference>
<dbReference type="RefSeq" id="WP_122225460.1">
    <property type="nucleotide sequence ID" value="NZ_CP103785.1"/>
</dbReference>
<evidence type="ECO:0000313" key="10">
    <source>
        <dbReference type="Proteomes" id="UP000283896"/>
    </source>
</evidence>
<keyword evidence="6" id="KW-0560">Oxidoreductase</keyword>
<dbReference type="EMBL" id="MPBG01000004">
    <property type="protein sequence ID" value="RMI88737.1"/>
    <property type="molecule type" value="Genomic_DNA"/>
</dbReference>
<dbReference type="AlphaFoldDB" id="A0A421NXI1"/>
<dbReference type="PANTHER" id="PTHR48069:SF3">
    <property type="entry name" value="DIHYDROFOLATE REDUCTASE"/>
    <property type="match status" value="1"/>
</dbReference>
<dbReference type="OrthoDB" id="9804315at2"/>
<dbReference type="GO" id="GO:0050661">
    <property type="term" value="F:NADP binding"/>
    <property type="evidence" value="ECO:0007669"/>
    <property type="project" value="InterPro"/>
</dbReference>
<dbReference type="GO" id="GO:0046452">
    <property type="term" value="P:dihydrofolate metabolic process"/>
    <property type="evidence" value="ECO:0007669"/>
    <property type="project" value="TreeGrafter"/>
</dbReference>
<evidence type="ECO:0000256" key="3">
    <source>
        <dbReference type="ARBA" id="ARBA00012856"/>
    </source>
</evidence>